<dbReference type="SUPFAM" id="SSF55785">
    <property type="entry name" value="PYP-like sensor domain (PAS domain)"/>
    <property type="match status" value="2"/>
</dbReference>
<dbReference type="RefSeq" id="WP_090772493.1">
    <property type="nucleotide sequence ID" value="NZ_FNFB01000030.1"/>
</dbReference>
<organism evidence="3 4">
    <name type="scientific">Nonomuraea maritima</name>
    <dbReference type="NCBI Taxonomy" id="683260"/>
    <lineage>
        <taxon>Bacteria</taxon>
        <taxon>Bacillati</taxon>
        <taxon>Actinomycetota</taxon>
        <taxon>Actinomycetes</taxon>
        <taxon>Streptosporangiales</taxon>
        <taxon>Streptosporangiaceae</taxon>
        <taxon>Nonomuraea</taxon>
    </lineage>
</organism>
<dbReference type="AlphaFoldDB" id="A0A1G9NA26"/>
<keyword evidence="4" id="KW-1185">Reference proteome</keyword>
<dbReference type="InterPro" id="IPR036457">
    <property type="entry name" value="PPM-type-like_dom_sf"/>
</dbReference>
<dbReference type="NCBIfam" id="TIGR00229">
    <property type="entry name" value="sensory_box"/>
    <property type="match status" value="1"/>
</dbReference>
<feature type="domain" description="PAS" evidence="2">
    <location>
        <begin position="155"/>
        <end position="213"/>
    </location>
</feature>
<dbReference type="SMART" id="SM00331">
    <property type="entry name" value="PP2C_SIG"/>
    <property type="match status" value="1"/>
</dbReference>
<dbReference type="Gene3D" id="3.30.450.20">
    <property type="entry name" value="PAS domain"/>
    <property type="match status" value="2"/>
</dbReference>
<dbReference type="SMART" id="SM00091">
    <property type="entry name" value="PAS"/>
    <property type="match status" value="2"/>
</dbReference>
<dbReference type="SUPFAM" id="SSF81606">
    <property type="entry name" value="PP2C-like"/>
    <property type="match status" value="1"/>
</dbReference>
<dbReference type="InterPro" id="IPR013655">
    <property type="entry name" value="PAS_fold_3"/>
</dbReference>
<dbReference type="InterPro" id="IPR001932">
    <property type="entry name" value="PPM-type_phosphatase-like_dom"/>
</dbReference>
<dbReference type="PROSITE" id="PS50112">
    <property type="entry name" value="PAS"/>
    <property type="match status" value="1"/>
</dbReference>
<dbReference type="STRING" id="683260.SAMN05421874_13041"/>
<dbReference type="PANTHER" id="PTHR43156">
    <property type="entry name" value="STAGE II SPORULATION PROTEIN E-RELATED"/>
    <property type="match status" value="1"/>
</dbReference>
<keyword evidence="1" id="KW-0378">Hydrolase</keyword>
<dbReference type="EMBL" id="FNFB01000030">
    <property type="protein sequence ID" value="SDL83356.1"/>
    <property type="molecule type" value="Genomic_DNA"/>
</dbReference>
<dbReference type="CDD" id="cd00130">
    <property type="entry name" value="PAS"/>
    <property type="match status" value="1"/>
</dbReference>
<dbReference type="SMART" id="SM00086">
    <property type="entry name" value="PAC"/>
    <property type="match status" value="1"/>
</dbReference>
<dbReference type="SUPFAM" id="SSF55781">
    <property type="entry name" value="GAF domain-like"/>
    <property type="match status" value="1"/>
</dbReference>
<dbReference type="Proteomes" id="UP000198683">
    <property type="component" value="Unassembled WGS sequence"/>
</dbReference>
<reference evidence="3 4" key="1">
    <citation type="submission" date="2016-10" db="EMBL/GenBank/DDBJ databases">
        <authorList>
            <person name="de Groot N.N."/>
        </authorList>
    </citation>
    <scope>NUCLEOTIDE SEQUENCE [LARGE SCALE GENOMIC DNA]</scope>
    <source>
        <strain evidence="3 4">CGMCC 4.5681</strain>
    </source>
</reference>
<dbReference type="InterPro" id="IPR001610">
    <property type="entry name" value="PAC"/>
</dbReference>
<evidence type="ECO:0000313" key="4">
    <source>
        <dbReference type="Proteomes" id="UP000198683"/>
    </source>
</evidence>
<evidence type="ECO:0000313" key="3">
    <source>
        <dbReference type="EMBL" id="SDL83356.1"/>
    </source>
</evidence>
<dbReference type="Pfam" id="PF07228">
    <property type="entry name" value="SpoIIE"/>
    <property type="match status" value="1"/>
</dbReference>
<dbReference type="Gene3D" id="3.30.450.40">
    <property type="match status" value="1"/>
</dbReference>
<gene>
    <name evidence="3" type="ORF">SAMN05421874_13041</name>
</gene>
<protein>
    <submittedName>
        <fullName evidence="3">PAS domain S-box-containing protein</fullName>
    </submittedName>
</protein>
<dbReference type="OrthoDB" id="118142at2"/>
<accession>A0A1G9NA26</accession>
<dbReference type="Pfam" id="PF08447">
    <property type="entry name" value="PAS_3"/>
    <property type="match status" value="1"/>
</dbReference>
<dbReference type="InterPro" id="IPR035965">
    <property type="entry name" value="PAS-like_dom_sf"/>
</dbReference>
<dbReference type="InterPro" id="IPR003018">
    <property type="entry name" value="GAF"/>
</dbReference>
<dbReference type="PANTHER" id="PTHR43156:SF2">
    <property type="entry name" value="STAGE II SPORULATION PROTEIN E"/>
    <property type="match status" value="1"/>
</dbReference>
<evidence type="ECO:0000256" key="1">
    <source>
        <dbReference type="ARBA" id="ARBA00022801"/>
    </source>
</evidence>
<proteinExistence type="predicted"/>
<dbReference type="InterPro" id="IPR052016">
    <property type="entry name" value="Bact_Sigma-Reg"/>
</dbReference>
<evidence type="ECO:0000259" key="2">
    <source>
        <dbReference type="PROSITE" id="PS50112"/>
    </source>
</evidence>
<dbReference type="Gene3D" id="3.60.40.10">
    <property type="entry name" value="PPM-type phosphatase domain"/>
    <property type="match status" value="1"/>
</dbReference>
<sequence>MEHATDLSGLPLHAFNIAPAGVAMTSGPEHRLVYINDAYRAIYGDRQLGIPFHQAFHDLVHRNYFSDLDYVYETGESLALKEMPYALTDGGPERYATITLTRIPLQDDVKGVLMTVVEVTDQVVAAPEAEPAAESRRRFLQRFQGLLQVDGEQVVWVTDADGMVTEPIPALQRVTGQAWTEQRGEGWQDTIHPDDRDEVVEMWSEARRTMTSFEYVFRMRMADGTHRHVRVRGAPVFQRGDLVEWVGSCVDVEQEWQRERREKLLQEAAAVTANMAGLDEVLTLLANVIVPAVLDGCGIYLVPEYDEPLPDPLVAERFVSIVRDPLRPAPEPGRVAVKGRCAFAEAVRTRKTVYRTFPPGCPPPDLAPRGAEEWFRASGANSVALVPVVVDGVVAAVLDAVICGDREPINDADIELLNGLIEHAHTHLSNALRYQRTQRISLALQHYLLPDPPKLSGLDIVARYRPSTTVAEIGGDWYDCFQLPDGSVVVAIGDVAGHDLGAATTMSQIRNMLRGLAMDRNEPPGDILHRLNVATEALYGEVTATCVLARLEASESGGWRLTYSVAGHPPPLLVTRDGEAHYLDGSNDPLLGVVCERPRTSVVTHLPAGGTLLLYTDGLVKHPHENLEGDLATLQRNAASLARKPLDILCDQLLARMSTQTTDDIAMIALRPPVR</sequence>
<dbReference type="GO" id="GO:0016791">
    <property type="term" value="F:phosphatase activity"/>
    <property type="evidence" value="ECO:0007669"/>
    <property type="project" value="TreeGrafter"/>
</dbReference>
<dbReference type="Pfam" id="PF13185">
    <property type="entry name" value="GAF_2"/>
    <property type="match status" value="1"/>
</dbReference>
<dbReference type="InterPro" id="IPR029016">
    <property type="entry name" value="GAF-like_dom_sf"/>
</dbReference>
<dbReference type="InterPro" id="IPR000014">
    <property type="entry name" value="PAS"/>
</dbReference>
<name>A0A1G9NA26_9ACTN</name>